<evidence type="ECO:0000259" key="7">
    <source>
        <dbReference type="Pfam" id="PF02833"/>
    </source>
</evidence>
<dbReference type="Pfam" id="PF02833">
    <property type="entry name" value="DHHA2"/>
    <property type="match status" value="1"/>
</dbReference>
<evidence type="ECO:0000256" key="3">
    <source>
        <dbReference type="ARBA" id="ARBA00022801"/>
    </source>
</evidence>
<evidence type="ECO:0000313" key="8">
    <source>
        <dbReference type="EMBL" id="KDN52004.1"/>
    </source>
</evidence>
<dbReference type="GO" id="GO:0004309">
    <property type="term" value="F:exopolyphosphatase activity"/>
    <property type="evidence" value="ECO:0007669"/>
    <property type="project" value="TreeGrafter"/>
</dbReference>
<dbReference type="OMA" id="QMTPGHE"/>
<sequence length="485" mass="53920">MRGSIGGLICVGLACNAALVAAATEPAFVDQAAHQQLAFQVSSSSSPSSKVYTEDYWAAEEGVGHFSEWSKAQKRRFIDVVRSGDDAAIANWTVVMGNEGGDLDSMASALAWSYHLDHIHTENFDHDRATTVALLQTPEDALDLRPENKLALSNSNMSPGHRDLLTIDELPMSAEDLSKKIKGIVIVDHPLPLSVWRGAKVLSIFDHHIDRGVAQDATPRIFERTASCSTIVARTLLNEREKMGKGKEYHVPHEMLELILAAIALDSDALSTARSMPSDVETASRLLHLSRWKDQKLQKVMARLDEQMSKAKKSLDDLSVRDLLRRDWKGDLVHTPEGKPDIHLGFASIPISLDDQIERTLHQRITSWFDIESQWTNEIGADVSVALTSFKARDPDTGKKAKRRQIVLSVRSDKNIDEQQADELFEAIKKTVESHPVLEVDPWPKANQLARRQMVWEHSVAAGGRKLVRPIIEDAVGRWGLSAHD</sequence>
<dbReference type="GeneID" id="25263963"/>
<dbReference type="STRING" id="1037660.A0A066WLY1"/>
<dbReference type="HOGENOM" id="CLU_019358_5_0_1"/>
<feature type="signal peptide" evidence="5">
    <location>
        <begin position="1"/>
        <end position="22"/>
    </location>
</feature>
<dbReference type="PANTHER" id="PTHR12112:SF20">
    <property type="entry name" value="EXOPOLYPHOSPHATASE"/>
    <property type="match status" value="1"/>
</dbReference>
<evidence type="ECO:0000256" key="1">
    <source>
        <dbReference type="ARBA" id="ARBA00001936"/>
    </source>
</evidence>
<dbReference type="Gene3D" id="3.90.1640.10">
    <property type="entry name" value="inorganic pyrophosphatase (n-terminal core)"/>
    <property type="match status" value="1"/>
</dbReference>
<keyword evidence="4" id="KW-0464">Manganese</keyword>
<evidence type="ECO:0000256" key="2">
    <source>
        <dbReference type="ARBA" id="ARBA00022723"/>
    </source>
</evidence>
<evidence type="ECO:0000313" key="9">
    <source>
        <dbReference type="Proteomes" id="UP000027361"/>
    </source>
</evidence>
<dbReference type="InterPro" id="IPR001667">
    <property type="entry name" value="DDH_dom"/>
</dbReference>
<dbReference type="GO" id="GO:0005737">
    <property type="term" value="C:cytoplasm"/>
    <property type="evidence" value="ECO:0007669"/>
    <property type="project" value="InterPro"/>
</dbReference>
<dbReference type="InParanoid" id="A0A066WLY1"/>
<dbReference type="RefSeq" id="XP_013244854.1">
    <property type="nucleotide sequence ID" value="XM_013389400.1"/>
</dbReference>
<dbReference type="Proteomes" id="UP000027361">
    <property type="component" value="Unassembled WGS sequence"/>
</dbReference>
<dbReference type="OrthoDB" id="374045at2759"/>
<dbReference type="InterPro" id="IPR038763">
    <property type="entry name" value="DHH_sf"/>
</dbReference>
<feature type="domain" description="DDH" evidence="6">
    <location>
        <begin position="93"/>
        <end position="263"/>
    </location>
</feature>
<comment type="caution">
    <text evidence="8">The sequence shown here is derived from an EMBL/GenBank/DDBJ whole genome shotgun (WGS) entry which is preliminary data.</text>
</comment>
<name>A0A066WLY1_TILAU</name>
<evidence type="ECO:0000256" key="5">
    <source>
        <dbReference type="SAM" id="SignalP"/>
    </source>
</evidence>
<dbReference type="Gene3D" id="3.10.310.20">
    <property type="entry name" value="DHHA2 domain"/>
    <property type="match status" value="1"/>
</dbReference>
<keyword evidence="2" id="KW-0479">Metal-binding</keyword>
<dbReference type="Pfam" id="PF01368">
    <property type="entry name" value="DHH"/>
    <property type="match status" value="1"/>
</dbReference>
<dbReference type="AlphaFoldDB" id="A0A066WLY1"/>
<evidence type="ECO:0000256" key="4">
    <source>
        <dbReference type="ARBA" id="ARBA00023211"/>
    </source>
</evidence>
<dbReference type="InterPro" id="IPR038222">
    <property type="entry name" value="DHHA2_dom_sf"/>
</dbReference>
<keyword evidence="3" id="KW-0378">Hydrolase</keyword>
<feature type="domain" description="DHHA2" evidence="7">
    <location>
        <begin position="307"/>
        <end position="452"/>
    </location>
</feature>
<dbReference type="PROSITE" id="PS51257">
    <property type="entry name" value="PROKAR_LIPOPROTEIN"/>
    <property type="match status" value="1"/>
</dbReference>
<comment type="cofactor">
    <cofactor evidence="1">
        <name>Mn(2+)</name>
        <dbReference type="ChEBI" id="CHEBI:29035"/>
    </cofactor>
</comment>
<proteinExistence type="predicted"/>
<evidence type="ECO:0000259" key="6">
    <source>
        <dbReference type="Pfam" id="PF01368"/>
    </source>
</evidence>
<dbReference type="EMBL" id="JMSN01000015">
    <property type="protein sequence ID" value="KDN52004.1"/>
    <property type="molecule type" value="Genomic_DNA"/>
</dbReference>
<feature type="chain" id="PRO_5001633935" evidence="5">
    <location>
        <begin position="23"/>
        <end position="485"/>
    </location>
</feature>
<protein>
    <submittedName>
        <fullName evidence="8">DHH phosphoesterase</fullName>
    </submittedName>
</protein>
<dbReference type="SUPFAM" id="SSF64182">
    <property type="entry name" value="DHH phosphoesterases"/>
    <property type="match status" value="1"/>
</dbReference>
<dbReference type="PANTHER" id="PTHR12112">
    <property type="entry name" value="BNIP - RELATED"/>
    <property type="match status" value="1"/>
</dbReference>
<keyword evidence="5" id="KW-0732">Signal</keyword>
<gene>
    <name evidence="8" type="ORF">K437DRAFT_254741</name>
</gene>
<organism evidence="8 9">
    <name type="scientific">Tilletiaria anomala (strain ATCC 24038 / CBS 436.72 / UBC 951)</name>
    <dbReference type="NCBI Taxonomy" id="1037660"/>
    <lineage>
        <taxon>Eukaryota</taxon>
        <taxon>Fungi</taxon>
        <taxon>Dikarya</taxon>
        <taxon>Basidiomycota</taxon>
        <taxon>Ustilaginomycotina</taxon>
        <taxon>Exobasidiomycetes</taxon>
        <taxon>Georgefischeriales</taxon>
        <taxon>Tilletiariaceae</taxon>
        <taxon>Tilletiaria</taxon>
    </lineage>
</organism>
<reference evidence="8 9" key="1">
    <citation type="submission" date="2014-05" db="EMBL/GenBank/DDBJ databases">
        <title>Draft genome sequence of a rare smut relative, Tilletiaria anomala UBC 951.</title>
        <authorList>
            <consortium name="DOE Joint Genome Institute"/>
            <person name="Toome M."/>
            <person name="Kuo A."/>
            <person name="Henrissat B."/>
            <person name="Lipzen A."/>
            <person name="Tritt A."/>
            <person name="Yoshinaga Y."/>
            <person name="Zane M."/>
            <person name="Barry K."/>
            <person name="Grigoriev I.V."/>
            <person name="Spatafora J.W."/>
            <person name="Aimea M.C."/>
        </authorList>
    </citation>
    <scope>NUCLEOTIDE SEQUENCE [LARGE SCALE GENOMIC DNA]</scope>
    <source>
        <strain evidence="8 9">UBC 951</strain>
    </source>
</reference>
<dbReference type="GO" id="GO:0046872">
    <property type="term" value="F:metal ion binding"/>
    <property type="evidence" value="ECO:0007669"/>
    <property type="project" value="UniProtKB-KW"/>
</dbReference>
<dbReference type="InterPro" id="IPR004097">
    <property type="entry name" value="DHHA2"/>
</dbReference>
<accession>A0A066WLY1</accession>
<keyword evidence="9" id="KW-1185">Reference proteome</keyword>